<dbReference type="InterPro" id="IPR027454">
    <property type="entry name" value="Histone_HNS_N"/>
</dbReference>
<evidence type="ECO:0000256" key="5">
    <source>
        <dbReference type="PIRNR" id="PIRNR002096"/>
    </source>
</evidence>
<feature type="region of interest" description="Disordered" evidence="7">
    <location>
        <begin position="82"/>
        <end position="103"/>
    </location>
</feature>
<evidence type="ECO:0000256" key="1">
    <source>
        <dbReference type="ARBA" id="ARBA00004453"/>
    </source>
</evidence>
<dbReference type="GO" id="GO:0003680">
    <property type="term" value="F:minor groove of adenine-thymine-rich DNA binding"/>
    <property type="evidence" value="ECO:0007669"/>
    <property type="project" value="TreeGrafter"/>
</dbReference>
<dbReference type="SUPFAM" id="SSF81273">
    <property type="entry name" value="H-NS histone-like proteins"/>
    <property type="match status" value="2"/>
</dbReference>
<dbReference type="PANTHER" id="PTHR38097">
    <property type="match status" value="1"/>
</dbReference>
<evidence type="ECO:0000259" key="8">
    <source>
        <dbReference type="SMART" id="SM00528"/>
    </source>
</evidence>
<comment type="similarity">
    <text evidence="2 5">Belongs to the histone-like protein H-NS family.</text>
</comment>
<accession>A0A317QAJ2</accession>
<evidence type="ECO:0000256" key="7">
    <source>
        <dbReference type="SAM" id="MobiDB-lite"/>
    </source>
</evidence>
<evidence type="ECO:0000313" key="9">
    <source>
        <dbReference type="EMBL" id="PWW14370.1"/>
    </source>
</evidence>
<dbReference type="RefSeq" id="WP_110075270.1">
    <property type="nucleotide sequence ID" value="NZ_QGTT01000003.1"/>
</dbReference>
<sequence>MSEFISILTHGRRLKAAIKELSVEELKEVQLKLGKIIDDRIQEEAELRQQEAERLEKIAALKAAIADAGLSPEDLMDTSFAGTSAQIKRPRSPKPAKYAYTDEHGARKTWTGQGRMPKAIVKALAEGASLEQFLIK</sequence>
<dbReference type="Gene3D" id="4.10.430.10">
    <property type="entry name" value="Histone-like protein H-NS, C-terminal domain"/>
    <property type="match status" value="1"/>
</dbReference>
<dbReference type="GO" id="GO:0001217">
    <property type="term" value="F:DNA-binding transcription repressor activity"/>
    <property type="evidence" value="ECO:0007669"/>
    <property type="project" value="TreeGrafter"/>
</dbReference>
<dbReference type="GO" id="GO:0000976">
    <property type="term" value="F:transcription cis-regulatory region binding"/>
    <property type="evidence" value="ECO:0007669"/>
    <property type="project" value="TreeGrafter"/>
</dbReference>
<dbReference type="GO" id="GO:0032993">
    <property type="term" value="C:protein-DNA complex"/>
    <property type="evidence" value="ECO:0007669"/>
    <property type="project" value="TreeGrafter"/>
</dbReference>
<proteinExistence type="inferred from homology"/>
<comment type="subcellular location">
    <subcellularLocation>
        <location evidence="1">Cytoplasm</location>
        <location evidence="1">Nucleoid</location>
    </subcellularLocation>
</comment>
<dbReference type="GO" id="GO:0005829">
    <property type="term" value="C:cytosol"/>
    <property type="evidence" value="ECO:0007669"/>
    <property type="project" value="TreeGrafter"/>
</dbReference>
<dbReference type="InterPro" id="IPR054180">
    <property type="entry name" value="H-NS-like_N"/>
</dbReference>
<feature type="domain" description="DNA-binding protein H-NS-like C-terminal" evidence="8">
    <location>
        <begin position="88"/>
        <end position="135"/>
    </location>
</feature>
<keyword evidence="10" id="KW-1185">Reference proteome</keyword>
<keyword evidence="4 5" id="KW-0238">DNA-binding</keyword>
<dbReference type="GO" id="GO:0046983">
    <property type="term" value="F:protein dimerization activity"/>
    <property type="evidence" value="ECO:0007669"/>
    <property type="project" value="InterPro"/>
</dbReference>
<dbReference type="GO" id="GO:0030527">
    <property type="term" value="F:structural constituent of chromatin"/>
    <property type="evidence" value="ECO:0007669"/>
    <property type="project" value="InterPro"/>
</dbReference>
<dbReference type="PIRSF" id="PIRSF002096">
    <property type="entry name" value="HnS"/>
    <property type="match status" value="1"/>
</dbReference>
<evidence type="ECO:0000256" key="4">
    <source>
        <dbReference type="ARBA" id="ARBA00023125"/>
    </source>
</evidence>
<dbReference type="InterPro" id="IPR037150">
    <property type="entry name" value="H-NS_C_dom_sf"/>
</dbReference>
<reference evidence="9 10" key="1">
    <citation type="submission" date="2018-05" db="EMBL/GenBank/DDBJ databases">
        <title>Freshwater and sediment microbial communities from various areas in North America, analyzing microbe dynamics in response to fracking.</title>
        <authorList>
            <person name="Lamendella R."/>
        </authorList>
    </citation>
    <scope>NUCLEOTIDE SEQUENCE [LARGE SCALE GENOMIC DNA]</scope>
    <source>
        <strain evidence="9 10">125B1</strain>
    </source>
</reference>
<dbReference type="InterPro" id="IPR027444">
    <property type="entry name" value="H-NS_C_dom"/>
</dbReference>
<evidence type="ECO:0000256" key="6">
    <source>
        <dbReference type="PIRSR" id="PIRSR002096-1"/>
    </source>
</evidence>
<dbReference type="GO" id="GO:0003681">
    <property type="term" value="F:bent DNA binding"/>
    <property type="evidence" value="ECO:0007669"/>
    <property type="project" value="TreeGrafter"/>
</dbReference>
<gene>
    <name evidence="9" type="ORF">DET45_10362</name>
</gene>
<dbReference type="PANTHER" id="PTHR38097:SF2">
    <property type="entry name" value="DNA-BINDING PROTEIN STPA"/>
    <property type="match status" value="1"/>
</dbReference>
<dbReference type="Proteomes" id="UP000246964">
    <property type="component" value="Unassembled WGS sequence"/>
</dbReference>
<dbReference type="Pfam" id="PF00816">
    <property type="entry name" value="Histone_HNS"/>
    <property type="match status" value="1"/>
</dbReference>
<evidence type="ECO:0000313" key="10">
    <source>
        <dbReference type="Proteomes" id="UP000246964"/>
    </source>
</evidence>
<dbReference type="AlphaFoldDB" id="A0A317QAJ2"/>
<dbReference type="SMART" id="SM00528">
    <property type="entry name" value="HNS"/>
    <property type="match status" value="1"/>
</dbReference>
<protein>
    <recommendedName>
        <fullName evidence="5">DNA-binding protein</fullName>
    </recommendedName>
</protein>
<evidence type="ECO:0000256" key="2">
    <source>
        <dbReference type="ARBA" id="ARBA00010610"/>
    </source>
</evidence>
<dbReference type="OrthoDB" id="6088948at2"/>
<dbReference type="Gene3D" id="1.10.287.1050">
    <property type="entry name" value="H-NS histone-like proteins"/>
    <property type="match status" value="1"/>
</dbReference>
<feature type="DNA-binding region" evidence="6">
    <location>
        <begin position="113"/>
        <end position="118"/>
    </location>
</feature>
<evidence type="ECO:0000256" key="3">
    <source>
        <dbReference type="ARBA" id="ARBA00022490"/>
    </source>
</evidence>
<name>A0A317QAJ2_9GAMM</name>
<organism evidence="9 10">
    <name type="scientific">Pseudidiomarina maritima</name>
    <dbReference type="NCBI Taxonomy" id="519453"/>
    <lineage>
        <taxon>Bacteria</taxon>
        <taxon>Pseudomonadati</taxon>
        <taxon>Pseudomonadota</taxon>
        <taxon>Gammaproteobacteria</taxon>
        <taxon>Alteromonadales</taxon>
        <taxon>Idiomarinaceae</taxon>
        <taxon>Pseudidiomarina</taxon>
    </lineage>
</organism>
<dbReference type="GO" id="GO:0009295">
    <property type="term" value="C:nucleoid"/>
    <property type="evidence" value="ECO:0007669"/>
    <property type="project" value="UniProtKB-SubCell"/>
</dbReference>
<comment type="caution">
    <text evidence="9">The sequence shown here is derived from an EMBL/GenBank/DDBJ whole genome shotgun (WGS) entry which is preliminary data.</text>
</comment>
<keyword evidence="3" id="KW-0963">Cytoplasm</keyword>
<dbReference type="Pfam" id="PF22470">
    <property type="entry name" value="Histone_HNS_N"/>
    <property type="match status" value="1"/>
</dbReference>
<dbReference type="EMBL" id="QGTT01000003">
    <property type="protein sequence ID" value="PWW14370.1"/>
    <property type="molecule type" value="Genomic_DNA"/>
</dbReference>
<dbReference type="InterPro" id="IPR001801">
    <property type="entry name" value="Histone_HNS"/>
</dbReference>